<comment type="caution">
    <text evidence="2">The sequence shown here is derived from an EMBL/GenBank/DDBJ whole genome shotgun (WGS) entry which is preliminary data.</text>
</comment>
<evidence type="ECO:0000313" key="2">
    <source>
        <dbReference type="EMBL" id="NDP47325.1"/>
    </source>
</evidence>
<sequence>MSHYHAVVWLDHNEAHVIHISPDDVEKSVVQPVNPPRHLQRKRGSVSGSRQPEDQHYYHDVVEAMKGATEILIVGPGHAKLELIKHLHAHDHELVDKVIGVETVDHPSNGQLVAFARTYFVAKDRMLVP</sequence>
<dbReference type="Gene3D" id="3.30.420.60">
    <property type="entry name" value="eRF1 domain 2"/>
    <property type="match status" value="1"/>
</dbReference>
<accession>A0A7C9NTB0</accession>
<organism evidence="2 3">
    <name type="scientific">Sulfuriferula multivorans</name>
    <dbReference type="NCBI Taxonomy" id="1559896"/>
    <lineage>
        <taxon>Bacteria</taxon>
        <taxon>Pseudomonadati</taxon>
        <taxon>Pseudomonadota</taxon>
        <taxon>Betaproteobacteria</taxon>
        <taxon>Nitrosomonadales</taxon>
        <taxon>Sulfuricellaceae</taxon>
        <taxon>Sulfuriferula</taxon>
    </lineage>
</organism>
<gene>
    <name evidence="2" type="ORF">GZ085_02835</name>
</gene>
<dbReference type="AlphaFoldDB" id="A0A7C9NTB0"/>
<dbReference type="EMBL" id="JAAFGW010000024">
    <property type="protein sequence ID" value="NDP47325.1"/>
    <property type="molecule type" value="Genomic_DNA"/>
</dbReference>
<evidence type="ECO:0000256" key="1">
    <source>
        <dbReference type="SAM" id="MobiDB-lite"/>
    </source>
</evidence>
<proteinExistence type="predicted"/>
<name>A0A7C9NTB0_9PROT</name>
<reference evidence="2 3" key="1">
    <citation type="submission" date="2019-09" db="EMBL/GenBank/DDBJ databases">
        <title>H2 Metabolism Revealed by Metagenomic Analysis in Subglacial Sediment of East Antarctica.</title>
        <authorList>
            <person name="Yang Z."/>
            <person name="Zhang Y."/>
            <person name="Lv Y."/>
            <person name="Yan W."/>
            <person name="Xiao X."/>
            <person name="Sun B."/>
            <person name="Ma H."/>
        </authorList>
    </citation>
    <scope>NUCLEOTIDE SEQUENCE [LARGE SCALE GENOMIC DNA]</scope>
    <source>
        <strain evidence="2">Bin2_2</strain>
    </source>
</reference>
<evidence type="ECO:0000313" key="3">
    <source>
        <dbReference type="Proteomes" id="UP000483432"/>
    </source>
</evidence>
<dbReference type="InterPro" id="IPR042226">
    <property type="entry name" value="eFR1_2_sf"/>
</dbReference>
<feature type="region of interest" description="Disordered" evidence="1">
    <location>
        <begin position="35"/>
        <end position="54"/>
    </location>
</feature>
<protein>
    <submittedName>
        <fullName evidence="2">Translational machinery protein</fullName>
    </submittedName>
</protein>
<dbReference type="Proteomes" id="UP000483432">
    <property type="component" value="Unassembled WGS sequence"/>
</dbReference>
<dbReference type="SUPFAM" id="SSF53137">
    <property type="entry name" value="Translational machinery components"/>
    <property type="match status" value="1"/>
</dbReference>